<dbReference type="EMBL" id="FOOE01000026">
    <property type="protein sequence ID" value="SFG11418.1"/>
    <property type="molecule type" value="Genomic_DNA"/>
</dbReference>
<dbReference type="eggNOG" id="COG3394">
    <property type="taxonomic scope" value="Bacteria"/>
</dbReference>
<dbReference type="RefSeq" id="WP_035771130.1">
    <property type="nucleotide sequence ID" value="NZ_BAAACD010000039.1"/>
</dbReference>
<evidence type="ECO:0000313" key="7">
    <source>
        <dbReference type="EMBL" id="SFG11418.1"/>
    </source>
</evidence>
<dbReference type="InterPro" id="IPR006879">
    <property type="entry name" value="YdjC-like"/>
</dbReference>
<evidence type="ECO:0000256" key="1">
    <source>
        <dbReference type="ARBA" id="ARBA00001946"/>
    </source>
</evidence>
<dbReference type="GO" id="GO:0000272">
    <property type="term" value="P:polysaccharide catabolic process"/>
    <property type="evidence" value="ECO:0007669"/>
    <property type="project" value="InterPro"/>
</dbReference>
<evidence type="ECO:0000256" key="5">
    <source>
        <dbReference type="ARBA" id="ARBA00023277"/>
    </source>
</evidence>
<reference evidence="7 8" key="1">
    <citation type="submission" date="2016-10" db="EMBL/GenBank/DDBJ databases">
        <authorList>
            <person name="de Groot N.N."/>
        </authorList>
    </citation>
    <scope>NUCLEOTIDE SEQUENCE [LARGE SCALE GENOMIC DNA]</scope>
    <source>
        <strain evidence="7 8">NLAE-zl-G419</strain>
    </source>
</reference>
<keyword evidence="2" id="KW-0479">Metal-binding</keyword>
<dbReference type="OrthoDB" id="9774177at2"/>
<evidence type="ECO:0000313" key="6">
    <source>
        <dbReference type="EMBL" id="PWL55588.1"/>
    </source>
</evidence>
<dbReference type="EMBL" id="QAMZ01000005">
    <property type="protein sequence ID" value="PWL55588.1"/>
    <property type="molecule type" value="Genomic_DNA"/>
</dbReference>
<dbReference type="GO" id="GO:0046872">
    <property type="term" value="F:metal ion binding"/>
    <property type="evidence" value="ECO:0007669"/>
    <property type="project" value="UniProtKB-KW"/>
</dbReference>
<comment type="cofactor">
    <cofactor evidence="1">
        <name>Mg(2+)</name>
        <dbReference type="ChEBI" id="CHEBI:18420"/>
    </cofactor>
</comment>
<accession>A0A1I2P5P3</accession>
<dbReference type="PANTHER" id="PTHR31609:SF1">
    <property type="entry name" value="CARBOHYDRATE DEACETYLASE"/>
    <property type="match status" value="1"/>
</dbReference>
<dbReference type="GO" id="GO:0016811">
    <property type="term" value="F:hydrolase activity, acting on carbon-nitrogen (but not peptide) bonds, in linear amides"/>
    <property type="evidence" value="ECO:0007669"/>
    <property type="project" value="InterPro"/>
</dbReference>
<sequence length="244" mass="28056">MANIIFNADDFGYSKGINYGIIEAHKSGVLTSTTLMMNMPGTIHGVELSKEVRTLAIGLHLNISLGKPLTKGKSLVGEDGKFIKPNNLPQGYTYCEEDLEKEIRAQYDKFLELMGRKPSHLDSHLFSTDKVPEMRKLAAKLALEKDIPLRNYDIDVYNHVEFINYRNYNAKPTLDYIVDNFQDIITHDYAEIMTHPGFVDYEVYNNSSYNIQRANELKFLTSREIKKLIEDNNVSLITYYDVRK</sequence>
<proteinExistence type="predicted"/>
<dbReference type="STRING" id="1529.SAMN04487885_12640"/>
<dbReference type="Proteomes" id="UP000246114">
    <property type="component" value="Unassembled WGS sequence"/>
</dbReference>
<evidence type="ECO:0000256" key="4">
    <source>
        <dbReference type="ARBA" id="ARBA00022842"/>
    </source>
</evidence>
<evidence type="ECO:0000313" key="9">
    <source>
        <dbReference type="Proteomes" id="UP000246114"/>
    </source>
</evidence>
<reference evidence="6 9" key="2">
    <citation type="submission" date="2018-03" db="EMBL/GenBank/DDBJ databases">
        <title>The uncultured portion of the human microbiome is neutrally assembled.</title>
        <authorList>
            <person name="Jeraldo P."/>
            <person name="Boardman L."/>
            <person name="White B.A."/>
            <person name="Nelson H."/>
            <person name="Goldenfeld N."/>
            <person name="Chia N."/>
        </authorList>
    </citation>
    <scope>NUCLEOTIDE SEQUENCE [LARGE SCALE GENOMIC DNA]</scope>
    <source>
        <strain evidence="6">CIM:MAG 903</strain>
    </source>
</reference>
<evidence type="ECO:0000256" key="2">
    <source>
        <dbReference type="ARBA" id="ARBA00022723"/>
    </source>
</evidence>
<dbReference type="Proteomes" id="UP000182135">
    <property type="component" value="Unassembled WGS sequence"/>
</dbReference>
<dbReference type="SUPFAM" id="SSF88713">
    <property type="entry name" value="Glycoside hydrolase/deacetylase"/>
    <property type="match status" value="1"/>
</dbReference>
<dbReference type="AlphaFoldDB" id="A0A1I2P5P3"/>
<protein>
    <submittedName>
        <fullName evidence="6">Carbohydrate deacetylase</fullName>
    </submittedName>
</protein>
<keyword evidence="8" id="KW-1185">Reference proteome</keyword>
<dbReference type="Pfam" id="PF04794">
    <property type="entry name" value="YdjC"/>
    <property type="match status" value="1"/>
</dbReference>
<organism evidence="7 8">
    <name type="scientific">Clostridium cadaveris</name>
    <dbReference type="NCBI Taxonomy" id="1529"/>
    <lineage>
        <taxon>Bacteria</taxon>
        <taxon>Bacillati</taxon>
        <taxon>Bacillota</taxon>
        <taxon>Clostridia</taxon>
        <taxon>Eubacteriales</taxon>
        <taxon>Clostridiaceae</taxon>
        <taxon>Clostridium</taxon>
    </lineage>
</organism>
<gene>
    <name evidence="6" type="ORF">DBY38_01280</name>
    <name evidence="7" type="ORF">SAMN04487885_12640</name>
</gene>
<dbReference type="CDD" id="cd10803">
    <property type="entry name" value="YdjC_EF3048_like"/>
    <property type="match status" value="1"/>
</dbReference>
<dbReference type="InterPro" id="IPR011330">
    <property type="entry name" value="Glyco_hydro/deAcase_b/a-brl"/>
</dbReference>
<dbReference type="PANTHER" id="PTHR31609">
    <property type="entry name" value="YDJC DEACETYLASE FAMILY MEMBER"/>
    <property type="match status" value="1"/>
</dbReference>
<evidence type="ECO:0000313" key="8">
    <source>
        <dbReference type="Proteomes" id="UP000182135"/>
    </source>
</evidence>
<keyword evidence="3" id="KW-0378">Hydrolase</keyword>
<keyword evidence="5" id="KW-0119">Carbohydrate metabolism</keyword>
<name>A0A1I2P5P3_9CLOT</name>
<dbReference type="InterPro" id="IPR022948">
    <property type="entry name" value="COD_ChbG_bac"/>
</dbReference>
<evidence type="ECO:0000256" key="3">
    <source>
        <dbReference type="ARBA" id="ARBA00022801"/>
    </source>
</evidence>
<keyword evidence="4" id="KW-0460">Magnesium</keyword>
<dbReference type="GO" id="GO:0019213">
    <property type="term" value="F:deacetylase activity"/>
    <property type="evidence" value="ECO:0007669"/>
    <property type="project" value="TreeGrafter"/>
</dbReference>
<dbReference type="Gene3D" id="3.20.20.370">
    <property type="entry name" value="Glycoside hydrolase/deacetylase"/>
    <property type="match status" value="1"/>
</dbReference>